<evidence type="ECO:0000256" key="1">
    <source>
        <dbReference type="ARBA" id="ARBA00003694"/>
    </source>
</evidence>
<dbReference type="PANTHER" id="PTHR16431:SF2">
    <property type="entry name" value="PROTEIN MIS18-ALPHA"/>
    <property type="match status" value="1"/>
</dbReference>
<evidence type="ECO:0000256" key="3">
    <source>
        <dbReference type="ARBA" id="ARBA00004584"/>
    </source>
</evidence>
<keyword evidence="6" id="KW-0597">Phosphoprotein</keyword>
<evidence type="ECO:0000256" key="9">
    <source>
        <dbReference type="ARBA" id="ARBA00022776"/>
    </source>
</evidence>
<evidence type="ECO:0000256" key="15">
    <source>
        <dbReference type="ARBA" id="ARBA00039650"/>
    </source>
</evidence>
<evidence type="ECO:0000256" key="12">
    <source>
        <dbReference type="ARBA" id="ARBA00023242"/>
    </source>
</evidence>
<dbReference type="Proteomes" id="UP000886700">
    <property type="component" value="Unplaced"/>
</dbReference>
<keyword evidence="14" id="KW-0137">Centromere</keyword>
<evidence type="ECO:0000313" key="20">
    <source>
        <dbReference type="Proteomes" id="UP000886700"/>
    </source>
</evidence>
<feature type="coiled-coil region" evidence="17">
    <location>
        <begin position="245"/>
        <end position="272"/>
    </location>
</feature>
<feature type="region of interest" description="Disordered" evidence="18">
    <location>
        <begin position="79"/>
        <end position="112"/>
    </location>
</feature>
<proteinExistence type="predicted"/>
<dbReference type="InterPro" id="IPR004910">
    <property type="entry name" value="Yippee/Mis18/Cereblon"/>
</dbReference>
<evidence type="ECO:0000256" key="7">
    <source>
        <dbReference type="ARBA" id="ARBA00022618"/>
    </source>
</evidence>
<dbReference type="RefSeq" id="XP_040606290.1">
    <property type="nucleotide sequence ID" value="XM_040750356.1"/>
</dbReference>
<organism evidence="20 21">
    <name type="scientific">Mesocricetus auratus</name>
    <name type="common">Golden hamster</name>
    <dbReference type="NCBI Taxonomy" id="10036"/>
    <lineage>
        <taxon>Eukaryota</taxon>
        <taxon>Metazoa</taxon>
        <taxon>Chordata</taxon>
        <taxon>Craniata</taxon>
        <taxon>Vertebrata</taxon>
        <taxon>Euteleostomi</taxon>
        <taxon>Mammalia</taxon>
        <taxon>Eutheria</taxon>
        <taxon>Euarchontoglires</taxon>
        <taxon>Glires</taxon>
        <taxon>Rodentia</taxon>
        <taxon>Myomorpha</taxon>
        <taxon>Muroidea</taxon>
        <taxon>Cricetidae</taxon>
        <taxon>Cricetinae</taxon>
        <taxon>Mesocricetus</taxon>
    </lineage>
</organism>
<evidence type="ECO:0000256" key="2">
    <source>
        <dbReference type="ARBA" id="ARBA00004123"/>
    </source>
</evidence>
<sequence length="280" mass="30395">MLRWSGISVSLAVATRICLHNKLSLSHFEAPPPRAEPRPWGPGACAAVLFPWGSAARQIRTSLPAAPRDAGLLLAGVAAGGRRSDSSPPAGGSGSRKTQRKRASMSGADASGAERCEPRAAAAGENPLVFLCARCRRPLGDSLTWVAGQEDNNCILLRCVSSNVSVDKEQKLSKCRDEDGCILETLSCTGCSLSLGYVYRCTPRRLDYKRDLFCLSVEAIESYTLGSSEKQIVPEDKELFNLESRVEIEKSIKQMEDVLKALEMKLWEVESKLSFAGRCS</sequence>
<keyword evidence="4" id="KW-0158">Chromosome</keyword>
<dbReference type="GeneID" id="101829170"/>
<comment type="subunit">
    <text evidence="16">Homodimer, and heterodimer with OIP5/MIS18B. Identified in a complex containing MIS18A, OIP5/MIS18B, MIS18BP1, RBBP7 and RBBP4.</text>
</comment>
<evidence type="ECO:0000313" key="21">
    <source>
        <dbReference type="RefSeq" id="XP_040606290.1"/>
    </source>
</evidence>
<protein>
    <recommendedName>
        <fullName evidence="15">Protein Mis18-alpha</fullName>
    </recommendedName>
</protein>
<keyword evidence="17" id="KW-0175">Coiled coil</keyword>
<evidence type="ECO:0000256" key="13">
    <source>
        <dbReference type="ARBA" id="ARBA00023306"/>
    </source>
</evidence>
<keyword evidence="10" id="KW-0862">Zinc</keyword>
<feature type="domain" description="Mis18" evidence="19">
    <location>
        <begin position="127"/>
        <end position="225"/>
    </location>
</feature>
<evidence type="ECO:0000256" key="11">
    <source>
        <dbReference type="ARBA" id="ARBA00022843"/>
    </source>
</evidence>
<keyword evidence="20" id="KW-1185">Reference proteome</keyword>
<evidence type="ECO:0000256" key="10">
    <source>
        <dbReference type="ARBA" id="ARBA00022833"/>
    </source>
</evidence>
<keyword evidence="8" id="KW-0479">Metal-binding</keyword>
<evidence type="ECO:0000256" key="8">
    <source>
        <dbReference type="ARBA" id="ARBA00022723"/>
    </source>
</evidence>
<evidence type="ECO:0000256" key="18">
    <source>
        <dbReference type="SAM" id="MobiDB-lite"/>
    </source>
</evidence>
<feature type="compositionally biased region" description="Low complexity" evidence="18">
    <location>
        <begin position="79"/>
        <end position="90"/>
    </location>
</feature>
<dbReference type="Pfam" id="PF03226">
    <property type="entry name" value="Yippee-Mis18"/>
    <property type="match status" value="1"/>
</dbReference>
<keyword evidence="9" id="KW-0498">Mitosis</keyword>
<dbReference type="InterPro" id="IPR034752">
    <property type="entry name" value="Mis18"/>
</dbReference>
<accession>A0ABM2XUB8</accession>
<gene>
    <name evidence="21" type="primary">Mis18a</name>
</gene>
<evidence type="ECO:0000256" key="4">
    <source>
        <dbReference type="ARBA" id="ARBA00022454"/>
    </source>
</evidence>
<keyword evidence="11" id="KW-0832">Ubl conjugation</keyword>
<dbReference type="PROSITE" id="PS51793">
    <property type="entry name" value="MIS18"/>
    <property type="match status" value="1"/>
</dbReference>
<comment type="subcellular location">
    <subcellularLocation>
        <location evidence="3">Chromosome</location>
        <location evidence="3">Centromere</location>
    </subcellularLocation>
    <subcellularLocation>
        <location evidence="2">Nucleus</location>
    </subcellularLocation>
</comment>
<dbReference type="PANTHER" id="PTHR16431">
    <property type="entry name" value="NEUROGENIC PROTEIN MASTERMIND"/>
    <property type="match status" value="1"/>
</dbReference>
<evidence type="ECO:0000259" key="19">
    <source>
        <dbReference type="PROSITE" id="PS51793"/>
    </source>
</evidence>
<keyword evidence="7" id="KW-0132">Cell division</keyword>
<comment type="function">
    <text evidence="1">Required for recruitment of CENPA to centromeres and normal chromosome segregation during mitosis.</text>
</comment>
<evidence type="ECO:0000256" key="16">
    <source>
        <dbReference type="ARBA" id="ARBA00046705"/>
    </source>
</evidence>
<name>A0ABM2XUB8_MESAU</name>
<evidence type="ECO:0000256" key="6">
    <source>
        <dbReference type="ARBA" id="ARBA00022553"/>
    </source>
</evidence>
<reference evidence="21" key="1">
    <citation type="submission" date="2025-08" db="UniProtKB">
        <authorList>
            <consortium name="RefSeq"/>
        </authorList>
    </citation>
    <scope>IDENTIFICATION</scope>
    <source>
        <tissue evidence="21">Liver</tissue>
    </source>
</reference>
<evidence type="ECO:0000256" key="14">
    <source>
        <dbReference type="ARBA" id="ARBA00023328"/>
    </source>
</evidence>
<evidence type="ECO:0000256" key="17">
    <source>
        <dbReference type="SAM" id="Coils"/>
    </source>
</evidence>
<keyword evidence="5" id="KW-1017">Isopeptide bond</keyword>
<keyword evidence="12" id="KW-0539">Nucleus</keyword>
<keyword evidence="13" id="KW-0131">Cell cycle</keyword>
<evidence type="ECO:0000256" key="5">
    <source>
        <dbReference type="ARBA" id="ARBA00022499"/>
    </source>
</evidence>